<name>A0ACC3B710_9EURO</name>
<gene>
    <name evidence="1" type="ORF">N8T08_003335</name>
</gene>
<dbReference type="Proteomes" id="UP001177260">
    <property type="component" value="Unassembled WGS sequence"/>
</dbReference>
<evidence type="ECO:0000313" key="1">
    <source>
        <dbReference type="EMBL" id="KAK1146245.1"/>
    </source>
</evidence>
<proteinExistence type="predicted"/>
<accession>A0ACC3B710</accession>
<dbReference type="EMBL" id="JAOPJF010000019">
    <property type="protein sequence ID" value="KAK1146245.1"/>
    <property type="molecule type" value="Genomic_DNA"/>
</dbReference>
<keyword evidence="2" id="KW-1185">Reference proteome</keyword>
<organism evidence="1 2">
    <name type="scientific">Aspergillus melleus</name>
    <dbReference type="NCBI Taxonomy" id="138277"/>
    <lineage>
        <taxon>Eukaryota</taxon>
        <taxon>Fungi</taxon>
        <taxon>Dikarya</taxon>
        <taxon>Ascomycota</taxon>
        <taxon>Pezizomycotina</taxon>
        <taxon>Eurotiomycetes</taxon>
        <taxon>Eurotiomycetidae</taxon>
        <taxon>Eurotiales</taxon>
        <taxon>Aspergillaceae</taxon>
        <taxon>Aspergillus</taxon>
        <taxon>Aspergillus subgen. Circumdati</taxon>
    </lineage>
</organism>
<protein>
    <submittedName>
        <fullName evidence="1">Uncharacterized protein</fullName>
    </submittedName>
</protein>
<evidence type="ECO:0000313" key="2">
    <source>
        <dbReference type="Proteomes" id="UP001177260"/>
    </source>
</evidence>
<sequence>MVATPLVERSFDNQADFDWAKVAGANFGLAIHAKQTPEYLPEGVHAMAALASDGGNNNNTEARELVVSDDLSTNSLINNKLKSVAAENIDYKSLVAEAGRPEEEIIVLAAEKDRMESVDLKAEDNRLEDKIGDEGILDRVTLDKIGPNLYFRLTKQVLKEAATKEEESEWAKLVETAVDTAKDIASKLPTLPGLGGSRRPRP</sequence>
<reference evidence="1 2" key="1">
    <citation type="journal article" date="2023" name="ACS Omega">
        <title>Identification of the Neoaspergillic Acid Biosynthesis Gene Cluster by Establishing an In Vitro CRISPR-Ribonucleoprotein Genetic System in Aspergillus melleus.</title>
        <authorList>
            <person name="Yuan B."/>
            <person name="Grau M.F."/>
            <person name="Murata R.M."/>
            <person name="Torok T."/>
            <person name="Venkateswaran K."/>
            <person name="Stajich J.E."/>
            <person name="Wang C.C.C."/>
        </authorList>
    </citation>
    <scope>NUCLEOTIDE SEQUENCE [LARGE SCALE GENOMIC DNA]</scope>
    <source>
        <strain evidence="1 2">IMV 1140</strain>
    </source>
</reference>
<comment type="caution">
    <text evidence="1">The sequence shown here is derived from an EMBL/GenBank/DDBJ whole genome shotgun (WGS) entry which is preliminary data.</text>
</comment>